<feature type="transmembrane region" description="Helical" evidence="2">
    <location>
        <begin position="17"/>
        <end position="38"/>
    </location>
</feature>
<reference evidence="3 4" key="1">
    <citation type="journal article" date="2018" name="IMA Fungus">
        <title>IMA Genome-F 9: Draft genome sequence of Annulohypoxylon stygium, Aspergillus mulundensis, Berkeleyomyces basicola (syn. Thielaviopsis basicola), Ceratocystis smalleyi, two Cercospora beticola strains, Coleophoma cylindrospora, Fusarium fracticaudum, Phialophora cf. hyalina, and Morchella septimelata.</title>
        <authorList>
            <person name="Wingfield B.D."/>
            <person name="Bills G.F."/>
            <person name="Dong Y."/>
            <person name="Huang W."/>
            <person name="Nel W.J."/>
            <person name="Swalarsk-Parry B.S."/>
            <person name="Vaghefi N."/>
            <person name="Wilken P.M."/>
            <person name="An Z."/>
            <person name="de Beer Z.W."/>
            <person name="De Vos L."/>
            <person name="Chen L."/>
            <person name="Duong T.A."/>
            <person name="Gao Y."/>
            <person name="Hammerbacher A."/>
            <person name="Kikkert J.R."/>
            <person name="Li Y."/>
            <person name="Li H."/>
            <person name="Li K."/>
            <person name="Li Q."/>
            <person name="Liu X."/>
            <person name="Ma X."/>
            <person name="Naidoo K."/>
            <person name="Pethybridge S.J."/>
            <person name="Sun J."/>
            <person name="Steenkamp E.T."/>
            <person name="van der Nest M.A."/>
            <person name="van Wyk S."/>
            <person name="Wingfield M.J."/>
            <person name="Xiong C."/>
            <person name="Yue Q."/>
            <person name="Zhang X."/>
        </authorList>
    </citation>
    <scope>NUCLEOTIDE SEQUENCE [LARGE SCALE GENOMIC DNA]</scope>
    <source>
        <strain evidence="3 4">BP6252</strain>
    </source>
</reference>
<evidence type="ECO:0000313" key="3">
    <source>
        <dbReference type="EMBL" id="RDW64712.1"/>
    </source>
</evidence>
<dbReference type="OrthoDB" id="4156595at2759"/>
<proteinExistence type="predicted"/>
<feature type="region of interest" description="Disordered" evidence="1">
    <location>
        <begin position="64"/>
        <end position="90"/>
    </location>
</feature>
<gene>
    <name evidence="3" type="ORF">BP6252_10363</name>
</gene>
<sequence length="143" mass="15815">MASTSAPPTISAPKESVIARLLIAPLAFISFLISLSLIDSRNTSRRTSASSRTPNSLLSRLLFKPLPRTTPGSPRSPSPRKEKPSDRDWESHYHTLQKKLMKMEVADAFEIRKWVLAGMLTVAAMLGIGAWVVLGWVVEFVRA</sequence>
<evidence type="ECO:0000256" key="1">
    <source>
        <dbReference type="SAM" id="MobiDB-lite"/>
    </source>
</evidence>
<feature type="transmembrane region" description="Helical" evidence="2">
    <location>
        <begin position="114"/>
        <end position="138"/>
    </location>
</feature>
<dbReference type="Proteomes" id="UP000256645">
    <property type="component" value="Unassembled WGS sequence"/>
</dbReference>
<feature type="compositionally biased region" description="Basic and acidic residues" evidence="1">
    <location>
        <begin position="79"/>
        <end position="90"/>
    </location>
</feature>
<name>A0A3D8QSF4_9HELO</name>
<organism evidence="3 4">
    <name type="scientific">Coleophoma cylindrospora</name>
    <dbReference type="NCBI Taxonomy" id="1849047"/>
    <lineage>
        <taxon>Eukaryota</taxon>
        <taxon>Fungi</taxon>
        <taxon>Dikarya</taxon>
        <taxon>Ascomycota</taxon>
        <taxon>Pezizomycotina</taxon>
        <taxon>Leotiomycetes</taxon>
        <taxon>Helotiales</taxon>
        <taxon>Dermateaceae</taxon>
        <taxon>Coleophoma</taxon>
    </lineage>
</organism>
<comment type="caution">
    <text evidence="3">The sequence shown here is derived from an EMBL/GenBank/DDBJ whole genome shotgun (WGS) entry which is preliminary data.</text>
</comment>
<keyword evidence="2" id="KW-0472">Membrane</keyword>
<keyword evidence="2" id="KW-1133">Transmembrane helix</keyword>
<accession>A0A3D8QSF4</accession>
<protein>
    <submittedName>
        <fullName evidence="3">Uncharacterized protein</fullName>
    </submittedName>
</protein>
<dbReference type="AlphaFoldDB" id="A0A3D8QSF4"/>
<evidence type="ECO:0000313" key="4">
    <source>
        <dbReference type="Proteomes" id="UP000256645"/>
    </source>
</evidence>
<evidence type="ECO:0000256" key="2">
    <source>
        <dbReference type="SAM" id="Phobius"/>
    </source>
</evidence>
<feature type="compositionally biased region" description="Low complexity" evidence="1">
    <location>
        <begin position="65"/>
        <end position="75"/>
    </location>
</feature>
<dbReference type="EMBL" id="PDLM01000012">
    <property type="protein sequence ID" value="RDW64712.1"/>
    <property type="molecule type" value="Genomic_DNA"/>
</dbReference>
<keyword evidence="2" id="KW-0812">Transmembrane</keyword>
<keyword evidence="4" id="KW-1185">Reference proteome</keyword>